<organism evidence="2 3">
    <name type="scientific">Aspergillus niger ATCC 13496</name>
    <dbReference type="NCBI Taxonomy" id="1353008"/>
    <lineage>
        <taxon>Eukaryota</taxon>
        <taxon>Fungi</taxon>
        <taxon>Dikarya</taxon>
        <taxon>Ascomycota</taxon>
        <taxon>Pezizomycotina</taxon>
        <taxon>Eurotiomycetes</taxon>
        <taxon>Eurotiomycetidae</taxon>
        <taxon>Eurotiales</taxon>
        <taxon>Aspergillaceae</taxon>
        <taxon>Aspergillus</taxon>
        <taxon>Aspergillus subgen. Circumdati</taxon>
    </lineage>
</organism>
<protein>
    <submittedName>
        <fullName evidence="2">Uncharacterized protein</fullName>
    </submittedName>
</protein>
<accession>A0A370BLS0</accession>
<dbReference type="AlphaFoldDB" id="A0A370BLS0"/>
<proteinExistence type="predicted"/>
<dbReference type="EMBL" id="KZ851938">
    <property type="protein sequence ID" value="RDH16534.1"/>
    <property type="molecule type" value="Genomic_DNA"/>
</dbReference>
<dbReference type="VEuPathDB" id="FungiDB:M747DRAFT_309066"/>
<gene>
    <name evidence="2" type="ORF">M747DRAFT_309066</name>
</gene>
<reference evidence="2 3" key="1">
    <citation type="submission" date="2018-07" db="EMBL/GenBank/DDBJ databases">
        <title>Section-level genome sequencing of Aspergillus section Nigri to investigate inter- and intra-species variation.</title>
        <authorList>
            <consortium name="DOE Joint Genome Institute"/>
            <person name="Vesth T.C."/>
            <person name="Nybo J.L."/>
            <person name="Theobald S."/>
            <person name="Frisvad J.C."/>
            <person name="Larsen T.O."/>
            <person name="Nielsen K.F."/>
            <person name="Hoof J.B."/>
            <person name="Brandl J."/>
            <person name="Salamov A."/>
            <person name="Riley R."/>
            <person name="Gladden J.M."/>
            <person name="Phatale P."/>
            <person name="Nielsen M.T."/>
            <person name="Lyhne E.K."/>
            <person name="Kogle M.E."/>
            <person name="Strasser K."/>
            <person name="McDonnell E."/>
            <person name="Barry K."/>
            <person name="Clum A."/>
            <person name="Chen C."/>
            <person name="Nolan M."/>
            <person name="Sandor L."/>
            <person name="Kuo A."/>
            <person name="Lipzen A."/>
            <person name="Hainaut M."/>
            <person name="Drula E."/>
            <person name="Tsang A."/>
            <person name="Magnuson J.K."/>
            <person name="Henrissat B."/>
            <person name="Wiebenga A."/>
            <person name="Simmons B.A."/>
            <person name="Makela M.R."/>
            <person name="De vries R.P."/>
            <person name="Grigoriev I.V."/>
            <person name="Mortensen U.H."/>
            <person name="Baker S.E."/>
            <person name="Andersen M.R."/>
        </authorList>
    </citation>
    <scope>NUCLEOTIDE SEQUENCE [LARGE SCALE GENOMIC DNA]</scope>
    <source>
        <strain evidence="2 3">ATCC 13496</strain>
    </source>
</reference>
<feature type="region of interest" description="Disordered" evidence="1">
    <location>
        <begin position="182"/>
        <end position="215"/>
    </location>
</feature>
<dbReference type="Proteomes" id="UP000253845">
    <property type="component" value="Unassembled WGS sequence"/>
</dbReference>
<name>A0A370BLS0_ASPNG</name>
<evidence type="ECO:0000313" key="3">
    <source>
        <dbReference type="Proteomes" id="UP000253845"/>
    </source>
</evidence>
<feature type="compositionally biased region" description="Basic and acidic residues" evidence="1">
    <location>
        <begin position="204"/>
        <end position="215"/>
    </location>
</feature>
<evidence type="ECO:0000256" key="1">
    <source>
        <dbReference type="SAM" id="MobiDB-lite"/>
    </source>
</evidence>
<dbReference type="PANTHER" id="PTHR40788">
    <property type="entry name" value="CLR5 DOMAIN-CONTAINING PROTEIN-RELATED"/>
    <property type="match status" value="1"/>
</dbReference>
<evidence type="ECO:0000313" key="2">
    <source>
        <dbReference type="EMBL" id="RDH16534.1"/>
    </source>
</evidence>
<sequence>MDDMGSGYFKRVSGAYDNGVARLIMKTKPESFTRSDSRRHYMLRLCQAETIPPKAVDWIKKLHDLQRTDSTSVSASLALPPVTANKGQTYLSKCRNLDTELEPLIREVDLSSNPIPVDNLREPGMAHGALAALGQPVIDKTGADIGSLYQGSQRKLIKSNLQQQPLICLYQSLQDSRYRLQSDVKKSRRPAHSSVYSIAPTTEPPEKDVAPETPI</sequence>
<dbReference type="PANTHER" id="PTHR40788:SF1">
    <property type="entry name" value="IPA PROTEIN"/>
    <property type="match status" value="1"/>
</dbReference>